<name>A0A0C9XI37_9AGAR</name>
<accession>A0A0C9XI37</accession>
<protein>
    <recommendedName>
        <fullName evidence="2">Ribonuclease H1 N-terminal domain-containing protein</fullName>
    </recommendedName>
</protein>
<proteinExistence type="predicted"/>
<dbReference type="Pfam" id="PF01693">
    <property type="entry name" value="Cauli_VI"/>
    <property type="match status" value="1"/>
</dbReference>
<evidence type="ECO:0000313" key="4">
    <source>
        <dbReference type="Proteomes" id="UP000054477"/>
    </source>
</evidence>
<reference evidence="3 4" key="1">
    <citation type="submission" date="2014-04" db="EMBL/GenBank/DDBJ databases">
        <authorList>
            <consortium name="DOE Joint Genome Institute"/>
            <person name="Kuo A."/>
            <person name="Kohler A."/>
            <person name="Nagy L.G."/>
            <person name="Floudas D."/>
            <person name="Copeland A."/>
            <person name="Barry K.W."/>
            <person name="Cichocki N."/>
            <person name="Veneault-Fourrey C."/>
            <person name="LaButti K."/>
            <person name="Lindquist E.A."/>
            <person name="Lipzen A."/>
            <person name="Lundell T."/>
            <person name="Morin E."/>
            <person name="Murat C."/>
            <person name="Sun H."/>
            <person name="Tunlid A."/>
            <person name="Henrissat B."/>
            <person name="Grigoriev I.V."/>
            <person name="Hibbett D.S."/>
            <person name="Martin F."/>
            <person name="Nordberg H.P."/>
            <person name="Cantor M.N."/>
            <person name="Hua S.X."/>
        </authorList>
    </citation>
    <scope>NUCLEOTIDE SEQUENCE [LARGE SCALE GENOMIC DNA]</scope>
    <source>
        <strain evidence="3 4">LaAM-08-1</strain>
    </source>
</reference>
<gene>
    <name evidence="3" type="ORF">K443DRAFT_7134</name>
</gene>
<sequence>MASLYGRGAQYHWVVPAADDYDDSPYDSSDNEDKRVHPLALPGVKSKKKAYNVYWGRSTGTYTSWSSTEIQVKYFSGACYEGFPSVEDALAAWDISMASNAIGPPPAGAPCRRCRNLQPSTSSQTNNSIPSLSPISTPSRRGTSPPSTPVRSAARASGSALSPSSPSSLTVSTAACASGSALSPSSASSLTVSTHDPPATPSSHGSAARFTSITAALEGLNVDAYYVVIQGRKPGVYTSRYFSAPLAATYVVYVAWWQLESSPTQCL</sequence>
<feature type="compositionally biased region" description="Low complexity" evidence="1">
    <location>
        <begin position="125"/>
        <end position="167"/>
    </location>
</feature>
<dbReference type="Gene3D" id="3.40.970.10">
    <property type="entry name" value="Ribonuclease H1, N-terminal domain"/>
    <property type="match status" value="1"/>
</dbReference>
<feature type="region of interest" description="Disordered" evidence="1">
    <location>
        <begin position="184"/>
        <end position="206"/>
    </location>
</feature>
<dbReference type="InterPro" id="IPR009027">
    <property type="entry name" value="Ribosomal_bL9/RNase_H1_N"/>
</dbReference>
<dbReference type="Proteomes" id="UP000054477">
    <property type="component" value="Unassembled WGS sequence"/>
</dbReference>
<dbReference type="OrthoDB" id="3254429at2759"/>
<keyword evidence="4" id="KW-1185">Reference proteome</keyword>
<evidence type="ECO:0000259" key="2">
    <source>
        <dbReference type="Pfam" id="PF01693"/>
    </source>
</evidence>
<evidence type="ECO:0000313" key="3">
    <source>
        <dbReference type="EMBL" id="KIK01204.1"/>
    </source>
</evidence>
<dbReference type="InterPro" id="IPR011320">
    <property type="entry name" value="RNase_H1_N"/>
</dbReference>
<dbReference type="SUPFAM" id="SSF55658">
    <property type="entry name" value="L9 N-domain-like"/>
    <property type="match status" value="1"/>
</dbReference>
<dbReference type="InterPro" id="IPR037056">
    <property type="entry name" value="RNase_H1_N_sf"/>
</dbReference>
<feature type="region of interest" description="Disordered" evidence="1">
    <location>
        <begin position="107"/>
        <end position="167"/>
    </location>
</feature>
<dbReference type="STRING" id="1095629.A0A0C9XI37"/>
<feature type="domain" description="Ribonuclease H1 N-terminal" evidence="2">
    <location>
        <begin position="49"/>
        <end position="91"/>
    </location>
</feature>
<dbReference type="HOGENOM" id="CLU_1015879_0_0_1"/>
<reference evidence="4" key="2">
    <citation type="submission" date="2015-01" db="EMBL/GenBank/DDBJ databases">
        <title>Evolutionary Origins and Diversification of the Mycorrhizal Mutualists.</title>
        <authorList>
            <consortium name="DOE Joint Genome Institute"/>
            <consortium name="Mycorrhizal Genomics Consortium"/>
            <person name="Kohler A."/>
            <person name="Kuo A."/>
            <person name="Nagy L.G."/>
            <person name="Floudas D."/>
            <person name="Copeland A."/>
            <person name="Barry K.W."/>
            <person name="Cichocki N."/>
            <person name="Veneault-Fourrey C."/>
            <person name="LaButti K."/>
            <person name="Lindquist E.A."/>
            <person name="Lipzen A."/>
            <person name="Lundell T."/>
            <person name="Morin E."/>
            <person name="Murat C."/>
            <person name="Riley R."/>
            <person name="Ohm R."/>
            <person name="Sun H."/>
            <person name="Tunlid A."/>
            <person name="Henrissat B."/>
            <person name="Grigoriev I.V."/>
            <person name="Hibbett D.S."/>
            <person name="Martin F."/>
        </authorList>
    </citation>
    <scope>NUCLEOTIDE SEQUENCE [LARGE SCALE GENOMIC DNA]</scope>
    <source>
        <strain evidence="4">LaAM-08-1</strain>
    </source>
</reference>
<dbReference type="EMBL" id="KN838611">
    <property type="protein sequence ID" value="KIK01204.1"/>
    <property type="molecule type" value="Genomic_DNA"/>
</dbReference>
<organism evidence="3 4">
    <name type="scientific">Laccaria amethystina LaAM-08-1</name>
    <dbReference type="NCBI Taxonomy" id="1095629"/>
    <lineage>
        <taxon>Eukaryota</taxon>
        <taxon>Fungi</taxon>
        <taxon>Dikarya</taxon>
        <taxon>Basidiomycota</taxon>
        <taxon>Agaricomycotina</taxon>
        <taxon>Agaricomycetes</taxon>
        <taxon>Agaricomycetidae</taxon>
        <taxon>Agaricales</taxon>
        <taxon>Agaricineae</taxon>
        <taxon>Hydnangiaceae</taxon>
        <taxon>Laccaria</taxon>
    </lineage>
</organism>
<dbReference type="AlphaFoldDB" id="A0A0C9XI37"/>
<evidence type="ECO:0000256" key="1">
    <source>
        <dbReference type="SAM" id="MobiDB-lite"/>
    </source>
</evidence>